<keyword evidence="2 4" id="KW-0863">Zinc-finger</keyword>
<keyword evidence="1" id="KW-0479">Metal-binding</keyword>
<dbReference type="Proteomes" id="UP000265520">
    <property type="component" value="Unassembled WGS sequence"/>
</dbReference>
<evidence type="ECO:0000256" key="5">
    <source>
        <dbReference type="SAM" id="MobiDB-lite"/>
    </source>
</evidence>
<dbReference type="SMART" id="SM00336">
    <property type="entry name" value="BBOX"/>
    <property type="match status" value="1"/>
</dbReference>
<sequence length="141" mass="15304">MKKNCELCKGPARTFCESDQASLCWNCDSKVHGANFLVERHTRTLLCHACQSPTPWKASGARLGNALSLCERCAGGRKVDSVQQNEESEGDNEDDVETDSDEDSDEDDDDEDDVDGDNQVVPWSSTAMPPPASSSSSSEES</sequence>
<dbReference type="PANTHER" id="PTHR31717:SF60">
    <property type="entry name" value="B-BOX TYPE ZINC FINGER FAMILY PROTEIN"/>
    <property type="match status" value="1"/>
</dbReference>
<keyword evidence="8" id="KW-1185">Reference proteome</keyword>
<dbReference type="PANTHER" id="PTHR31717">
    <property type="entry name" value="ZINC FINGER PROTEIN CONSTANS-LIKE 10"/>
    <property type="match status" value="1"/>
</dbReference>
<evidence type="ECO:0000313" key="8">
    <source>
        <dbReference type="Proteomes" id="UP000265520"/>
    </source>
</evidence>
<feature type="compositionally biased region" description="Acidic residues" evidence="5">
    <location>
        <begin position="86"/>
        <end position="116"/>
    </location>
</feature>
<comment type="caution">
    <text evidence="7">The sequence shown here is derived from an EMBL/GenBank/DDBJ whole genome shotgun (WGS) entry which is preliminary data.</text>
</comment>
<keyword evidence="3" id="KW-0862">Zinc</keyword>
<dbReference type="EMBL" id="LXQA010186264">
    <property type="protein sequence ID" value="MCI31317.1"/>
    <property type="molecule type" value="Genomic_DNA"/>
</dbReference>
<dbReference type="AlphaFoldDB" id="A0A392R503"/>
<dbReference type="InterPro" id="IPR000315">
    <property type="entry name" value="Znf_B-box"/>
</dbReference>
<protein>
    <recommendedName>
        <fullName evidence="6">B box-type domain-containing protein</fullName>
    </recommendedName>
</protein>
<feature type="non-terminal residue" evidence="7">
    <location>
        <position position="141"/>
    </location>
</feature>
<dbReference type="PROSITE" id="PS50119">
    <property type="entry name" value="ZF_BBOX"/>
    <property type="match status" value="1"/>
</dbReference>
<feature type="region of interest" description="Disordered" evidence="5">
    <location>
        <begin position="77"/>
        <end position="141"/>
    </location>
</feature>
<dbReference type="Pfam" id="PF00643">
    <property type="entry name" value="zf-B_box"/>
    <property type="match status" value="1"/>
</dbReference>
<reference evidence="7 8" key="1">
    <citation type="journal article" date="2018" name="Front. Plant Sci.">
        <title>Red Clover (Trifolium pratense) and Zigzag Clover (T. medium) - A Picture of Genomic Similarities and Differences.</title>
        <authorList>
            <person name="Dluhosova J."/>
            <person name="Istvanek J."/>
            <person name="Nedelnik J."/>
            <person name="Repkova J."/>
        </authorList>
    </citation>
    <scope>NUCLEOTIDE SEQUENCE [LARGE SCALE GENOMIC DNA]</scope>
    <source>
        <strain evidence="8">cv. 10/8</strain>
        <tissue evidence="7">Leaf</tissue>
    </source>
</reference>
<evidence type="ECO:0000256" key="3">
    <source>
        <dbReference type="ARBA" id="ARBA00022833"/>
    </source>
</evidence>
<accession>A0A392R503</accession>
<evidence type="ECO:0000256" key="4">
    <source>
        <dbReference type="PROSITE-ProRule" id="PRU00024"/>
    </source>
</evidence>
<dbReference type="InterPro" id="IPR049808">
    <property type="entry name" value="CONSTANS-like_Bbox1"/>
</dbReference>
<feature type="domain" description="B box-type" evidence="6">
    <location>
        <begin position="1"/>
        <end position="46"/>
    </location>
</feature>
<evidence type="ECO:0000256" key="2">
    <source>
        <dbReference type="ARBA" id="ARBA00022771"/>
    </source>
</evidence>
<dbReference type="GO" id="GO:0008270">
    <property type="term" value="F:zinc ion binding"/>
    <property type="evidence" value="ECO:0007669"/>
    <property type="project" value="UniProtKB-KW"/>
</dbReference>
<dbReference type="CDD" id="cd19821">
    <property type="entry name" value="Bbox1_BBX-like"/>
    <property type="match status" value="1"/>
</dbReference>
<proteinExistence type="predicted"/>
<organism evidence="7 8">
    <name type="scientific">Trifolium medium</name>
    <dbReference type="NCBI Taxonomy" id="97028"/>
    <lineage>
        <taxon>Eukaryota</taxon>
        <taxon>Viridiplantae</taxon>
        <taxon>Streptophyta</taxon>
        <taxon>Embryophyta</taxon>
        <taxon>Tracheophyta</taxon>
        <taxon>Spermatophyta</taxon>
        <taxon>Magnoliopsida</taxon>
        <taxon>eudicotyledons</taxon>
        <taxon>Gunneridae</taxon>
        <taxon>Pentapetalae</taxon>
        <taxon>rosids</taxon>
        <taxon>fabids</taxon>
        <taxon>Fabales</taxon>
        <taxon>Fabaceae</taxon>
        <taxon>Papilionoideae</taxon>
        <taxon>50 kb inversion clade</taxon>
        <taxon>NPAAA clade</taxon>
        <taxon>Hologalegina</taxon>
        <taxon>IRL clade</taxon>
        <taxon>Trifolieae</taxon>
        <taxon>Trifolium</taxon>
    </lineage>
</organism>
<name>A0A392R503_9FABA</name>
<evidence type="ECO:0000259" key="6">
    <source>
        <dbReference type="PROSITE" id="PS50119"/>
    </source>
</evidence>
<evidence type="ECO:0000313" key="7">
    <source>
        <dbReference type="EMBL" id="MCI31317.1"/>
    </source>
</evidence>
<evidence type="ECO:0000256" key="1">
    <source>
        <dbReference type="ARBA" id="ARBA00022723"/>
    </source>
</evidence>